<name>A0A0B2VDZ7_TOXCA</name>
<proteinExistence type="predicted"/>
<keyword evidence="3" id="KW-1185">Reference proteome</keyword>
<dbReference type="Proteomes" id="UP000031036">
    <property type="component" value="Unassembled WGS sequence"/>
</dbReference>
<keyword evidence="1" id="KW-0812">Transmembrane</keyword>
<evidence type="ECO:0000313" key="2">
    <source>
        <dbReference type="EMBL" id="KHN79647.1"/>
    </source>
</evidence>
<keyword evidence="1" id="KW-0472">Membrane</keyword>
<reference evidence="2 3" key="1">
    <citation type="submission" date="2014-11" db="EMBL/GenBank/DDBJ databases">
        <title>Genetic blueprint of the zoonotic pathogen Toxocara canis.</title>
        <authorList>
            <person name="Zhu X.-Q."/>
            <person name="Korhonen P.K."/>
            <person name="Cai H."/>
            <person name="Young N.D."/>
            <person name="Nejsum P."/>
            <person name="von Samson-Himmelstjerna G."/>
            <person name="Boag P.R."/>
            <person name="Tan P."/>
            <person name="Li Q."/>
            <person name="Min J."/>
            <person name="Yang Y."/>
            <person name="Wang X."/>
            <person name="Fang X."/>
            <person name="Hall R.S."/>
            <person name="Hofmann A."/>
            <person name="Sternberg P.W."/>
            <person name="Jex A.R."/>
            <person name="Gasser R.B."/>
        </authorList>
    </citation>
    <scope>NUCLEOTIDE SEQUENCE [LARGE SCALE GENOMIC DNA]</scope>
    <source>
        <strain evidence="2">PN_DK_2014</strain>
    </source>
</reference>
<keyword evidence="1" id="KW-1133">Transmembrane helix</keyword>
<dbReference type="AlphaFoldDB" id="A0A0B2VDZ7"/>
<dbReference type="EMBL" id="JPKZ01001879">
    <property type="protein sequence ID" value="KHN79647.1"/>
    <property type="molecule type" value="Genomic_DNA"/>
</dbReference>
<evidence type="ECO:0000313" key="3">
    <source>
        <dbReference type="Proteomes" id="UP000031036"/>
    </source>
</evidence>
<gene>
    <name evidence="2" type="ORF">Tcan_11796</name>
</gene>
<feature type="transmembrane region" description="Helical" evidence="1">
    <location>
        <begin position="26"/>
        <end position="46"/>
    </location>
</feature>
<organism evidence="2 3">
    <name type="scientific">Toxocara canis</name>
    <name type="common">Canine roundworm</name>
    <dbReference type="NCBI Taxonomy" id="6265"/>
    <lineage>
        <taxon>Eukaryota</taxon>
        <taxon>Metazoa</taxon>
        <taxon>Ecdysozoa</taxon>
        <taxon>Nematoda</taxon>
        <taxon>Chromadorea</taxon>
        <taxon>Rhabditida</taxon>
        <taxon>Spirurina</taxon>
        <taxon>Ascaridomorpha</taxon>
        <taxon>Ascaridoidea</taxon>
        <taxon>Toxocaridae</taxon>
        <taxon>Toxocara</taxon>
    </lineage>
</organism>
<protein>
    <submittedName>
        <fullName evidence="2">Uncharacterized protein</fullName>
    </submittedName>
</protein>
<accession>A0A0B2VDZ7</accession>
<sequence>MPGSHKENSSVEVINSDKWPYFKWEILFVGILMSVSLIVLIVVASLKFQIDVDNEHDRIDQTFIYVRFNNRTLIETSLQRLSLPEGTQYAVDSPDSEILSTVNNYTMQNTFVTIPFRVGVDASSTHESSHETGTGIGTPAPLQSTYATVRTSAIEARLSVVSTTIPGSTTQTGLPAASTTVLKSTTETGLPAASTIVLKSTTETGLPATSTIVLKSTTETGLPATSTTVLKSTKETGVPALPTTIPKSTTEIGLPAASTNILKTTKGIDLQATSTTTAKPTIKNETTATTVLAKTTMTISMINKQMSTPQNAVTVPEAT</sequence>
<comment type="caution">
    <text evidence="2">The sequence shown here is derived from an EMBL/GenBank/DDBJ whole genome shotgun (WGS) entry which is preliminary data.</text>
</comment>
<evidence type="ECO:0000256" key="1">
    <source>
        <dbReference type="SAM" id="Phobius"/>
    </source>
</evidence>